<evidence type="ECO:0000313" key="1">
    <source>
        <dbReference type="EnsemblMetazoa" id="GAUT043898-PA"/>
    </source>
</evidence>
<proteinExistence type="predicted"/>
<sequence>MNNRTDTKAKLYANLSNRKSTKSLAVKDVSPLRNTPTAPANKYELSSSPQIGYKLEVPVRAIVGEATTNKWFWNDMMKENREHFNNLHFC</sequence>
<keyword evidence="2" id="KW-1185">Reference proteome</keyword>
<name>A0A1A9VQ09_GLOAU</name>
<accession>A0A1A9VQ09</accession>
<protein>
    <submittedName>
        <fullName evidence="1">Uncharacterized protein</fullName>
    </submittedName>
</protein>
<dbReference type="Proteomes" id="UP000078200">
    <property type="component" value="Unassembled WGS sequence"/>
</dbReference>
<reference evidence="1" key="1">
    <citation type="submission" date="2020-05" db="UniProtKB">
        <authorList>
            <consortium name="EnsemblMetazoa"/>
        </authorList>
    </citation>
    <scope>IDENTIFICATION</scope>
    <source>
        <strain evidence="1">TTRI</strain>
    </source>
</reference>
<dbReference type="AlphaFoldDB" id="A0A1A9VQ09"/>
<organism evidence="1 2">
    <name type="scientific">Glossina austeni</name>
    <name type="common">Savannah tsetse fly</name>
    <dbReference type="NCBI Taxonomy" id="7395"/>
    <lineage>
        <taxon>Eukaryota</taxon>
        <taxon>Metazoa</taxon>
        <taxon>Ecdysozoa</taxon>
        <taxon>Arthropoda</taxon>
        <taxon>Hexapoda</taxon>
        <taxon>Insecta</taxon>
        <taxon>Pterygota</taxon>
        <taxon>Neoptera</taxon>
        <taxon>Endopterygota</taxon>
        <taxon>Diptera</taxon>
        <taxon>Brachycera</taxon>
        <taxon>Muscomorpha</taxon>
        <taxon>Hippoboscoidea</taxon>
        <taxon>Glossinidae</taxon>
        <taxon>Glossina</taxon>
    </lineage>
</organism>
<dbReference type="VEuPathDB" id="VectorBase:GAUT043898"/>
<evidence type="ECO:0000313" key="2">
    <source>
        <dbReference type="Proteomes" id="UP000078200"/>
    </source>
</evidence>
<dbReference type="EnsemblMetazoa" id="GAUT043898-RA">
    <property type="protein sequence ID" value="GAUT043898-PA"/>
    <property type="gene ID" value="GAUT043898"/>
</dbReference>